<evidence type="ECO:0000256" key="8">
    <source>
        <dbReference type="PIRSR" id="PIRSR038120-1"/>
    </source>
</evidence>
<dbReference type="EMBL" id="CP144099">
    <property type="protein sequence ID" value="WWC87094.1"/>
    <property type="molecule type" value="Genomic_DNA"/>
</dbReference>
<accession>A0AAX4JQD8</accession>
<dbReference type="GO" id="GO:0005737">
    <property type="term" value="C:cytoplasm"/>
    <property type="evidence" value="ECO:0007669"/>
    <property type="project" value="TreeGrafter"/>
</dbReference>
<sequence length="332" mass="36896">MDDPSGWSLTESDPHVFTQLLKDLGVKGLQVDDLYSLDEATLSTLKPIHALIFLFKYVESSASNAEGSSGVEVDPLDTGVWFANQVINNSCGTVAALNAVMNIPPQPSSHIEESITLGEELGNLREFGAGMESLDLGHLISSSPHIREVHNSFSKSSPFSMDPSAFPEREKEDAYHFIAYLPVNGILYELDGLRKNPIMHAPIDESLGEDAWLEVARETVENRIATYPPGSLMFNLLCIRSTPLPRLQRLLQDPSTPSEQKYQIQDQLDHELNKTKRGEMENTLRRNNLLPTVFHLFKTLGESGLAGKAVKEARAKGKDRREKRLAKGEEDD</sequence>
<dbReference type="PANTHER" id="PTHR10589">
    <property type="entry name" value="UBIQUITIN CARBOXYL-TERMINAL HYDROLASE"/>
    <property type="match status" value="1"/>
</dbReference>
<evidence type="ECO:0000256" key="2">
    <source>
        <dbReference type="ARBA" id="ARBA00009326"/>
    </source>
</evidence>
<dbReference type="GO" id="GO:0004843">
    <property type="term" value="F:cysteine-type deubiquitinase activity"/>
    <property type="evidence" value="ECO:0007669"/>
    <property type="project" value="UniProtKB-UniRule"/>
</dbReference>
<dbReference type="GO" id="GO:0006511">
    <property type="term" value="P:ubiquitin-dependent protein catabolic process"/>
    <property type="evidence" value="ECO:0007669"/>
    <property type="project" value="UniProtKB-UniRule"/>
</dbReference>
<dbReference type="InterPro" id="IPR001578">
    <property type="entry name" value="Peptidase_C12_UCH"/>
</dbReference>
<dbReference type="InterPro" id="IPR017390">
    <property type="entry name" value="Ubiquitinyl_hydrolase_UCH37"/>
</dbReference>
<evidence type="ECO:0000256" key="12">
    <source>
        <dbReference type="SAM" id="MobiDB-lite"/>
    </source>
</evidence>
<keyword evidence="4 7" id="KW-0833">Ubl conjugation pathway</keyword>
<evidence type="ECO:0000256" key="11">
    <source>
        <dbReference type="RuleBase" id="RU361215"/>
    </source>
</evidence>
<keyword evidence="15" id="KW-1185">Reference proteome</keyword>
<name>A0AAX4JQD8_9TREE</name>
<evidence type="ECO:0000259" key="13">
    <source>
        <dbReference type="PROSITE" id="PS52048"/>
    </source>
</evidence>
<evidence type="ECO:0000313" key="14">
    <source>
        <dbReference type="EMBL" id="WWC87094.1"/>
    </source>
</evidence>
<dbReference type="EC" id="3.4.19.12" evidence="7 11"/>
<comment type="catalytic activity">
    <reaction evidence="1 7 10 11">
        <text>Thiol-dependent hydrolysis of ester, thioester, amide, peptide and isopeptide bonds formed by the C-terminal Gly of ubiquitin (a 76-residue protein attached to proteins as an intracellular targeting signal).</text>
        <dbReference type="EC" id="3.4.19.12"/>
    </reaction>
</comment>
<gene>
    <name evidence="14" type="ORF">L201_001980</name>
</gene>
<feature type="site" description="Transition state stabilizer" evidence="10">
    <location>
        <position position="85"/>
    </location>
</feature>
<keyword evidence="5 7" id="KW-0378">Hydrolase</keyword>
<dbReference type="GO" id="GO:0016579">
    <property type="term" value="P:protein deubiquitination"/>
    <property type="evidence" value="ECO:0007669"/>
    <property type="project" value="InterPro"/>
</dbReference>
<dbReference type="SUPFAM" id="SSF54001">
    <property type="entry name" value="Cysteine proteinases"/>
    <property type="match status" value="1"/>
</dbReference>
<dbReference type="AlphaFoldDB" id="A0AAX4JQD8"/>
<dbReference type="PANTHER" id="PTHR10589:SF16">
    <property type="entry name" value="UBIQUITIN CARBOXYL-TERMINAL HYDROLASE ISOZYME L5"/>
    <property type="match status" value="1"/>
</dbReference>
<dbReference type="Pfam" id="PF01088">
    <property type="entry name" value="Peptidase_C12"/>
    <property type="match status" value="1"/>
</dbReference>
<organism evidence="14 15">
    <name type="scientific">Kwoniella dendrophila CBS 6074</name>
    <dbReference type="NCBI Taxonomy" id="1295534"/>
    <lineage>
        <taxon>Eukaryota</taxon>
        <taxon>Fungi</taxon>
        <taxon>Dikarya</taxon>
        <taxon>Basidiomycota</taxon>
        <taxon>Agaricomycotina</taxon>
        <taxon>Tremellomycetes</taxon>
        <taxon>Tremellales</taxon>
        <taxon>Cryptococcaceae</taxon>
        <taxon>Kwoniella</taxon>
    </lineage>
</organism>
<evidence type="ECO:0000313" key="15">
    <source>
        <dbReference type="Proteomes" id="UP001355207"/>
    </source>
</evidence>
<feature type="active site" description="Nucleophile" evidence="8 10">
    <location>
        <position position="91"/>
    </location>
</feature>
<feature type="domain" description="UCH catalytic" evidence="13">
    <location>
        <begin position="6"/>
        <end position="241"/>
    </location>
</feature>
<protein>
    <recommendedName>
        <fullName evidence="7 11">Ubiquitin carboxyl-terminal hydrolase</fullName>
        <ecNumber evidence="7 11">3.4.19.12</ecNumber>
    </recommendedName>
</protein>
<dbReference type="Gene3D" id="3.40.532.10">
    <property type="entry name" value="Peptidase C12, ubiquitin carboxyl-terminal hydrolase"/>
    <property type="match status" value="1"/>
</dbReference>
<evidence type="ECO:0000256" key="7">
    <source>
        <dbReference type="PIRNR" id="PIRNR038120"/>
    </source>
</evidence>
<keyword evidence="6 7" id="KW-0788">Thiol protease</keyword>
<feature type="active site" description="Proton donor" evidence="8 10">
    <location>
        <position position="176"/>
    </location>
</feature>
<dbReference type="InterPro" id="IPR036959">
    <property type="entry name" value="Peptidase_C12_UCH_sf"/>
</dbReference>
<evidence type="ECO:0000256" key="4">
    <source>
        <dbReference type="ARBA" id="ARBA00022786"/>
    </source>
</evidence>
<dbReference type="PIRSF" id="PIRSF038120">
    <property type="entry name" value="Ubiquitinyl_hydrolase_UCH37"/>
    <property type="match status" value="1"/>
</dbReference>
<keyword evidence="3 7" id="KW-0645">Protease</keyword>
<evidence type="ECO:0000256" key="1">
    <source>
        <dbReference type="ARBA" id="ARBA00000707"/>
    </source>
</evidence>
<evidence type="ECO:0000256" key="5">
    <source>
        <dbReference type="ARBA" id="ARBA00022801"/>
    </source>
</evidence>
<feature type="site" description="Important for enzyme activity" evidence="9 10">
    <location>
        <position position="191"/>
    </location>
</feature>
<evidence type="ECO:0000256" key="3">
    <source>
        <dbReference type="ARBA" id="ARBA00022670"/>
    </source>
</evidence>
<proteinExistence type="inferred from homology"/>
<evidence type="ECO:0000256" key="10">
    <source>
        <dbReference type="PROSITE-ProRule" id="PRU01393"/>
    </source>
</evidence>
<evidence type="ECO:0000256" key="6">
    <source>
        <dbReference type="ARBA" id="ARBA00022807"/>
    </source>
</evidence>
<dbReference type="InterPro" id="IPR038765">
    <property type="entry name" value="Papain-like_cys_pep_sf"/>
</dbReference>
<dbReference type="GeneID" id="91092652"/>
<comment type="similarity">
    <text evidence="2 7 10 11">Belongs to the peptidase C12 family.</text>
</comment>
<dbReference type="RefSeq" id="XP_066073857.1">
    <property type="nucleotide sequence ID" value="XM_066217760.1"/>
</dbReference>
<dbReference type="Proteomes" id="UP001355207">
    <property type="component" value="Chromosome 2"/>
</dbReference>
<feature type="compositionally biased region" description="Basic and acidic residues" evidence="12">
    <location>
        <begin position="309"/>
        <end position="332"/>
    </location>
</feature>
<evidence type="ECO:0000256" key="9">
    <source>
        <dbReference type="PIRSR" id="PIRSR038120-2"/>
    </source>
</evidence>
<dbReference type="PRINTS" id="PR00707">
    <property type="entry name" value="UBCTHYDRLASE"/>
</dbReference>
<reference evidence="14 15" key="1">
    <citation type="submission" date="2024-01" db="EMBL/GenBank/DDBJ databases">
        <title>Comparative genomics of Cryptococcus and Kwoniella reveals pathogenesis evolution and contrasting modes of karyotype evolution via chromosome fusion or intercentromeric recombination.</title>
        <authorList>
            <person name="Coelho M.A."/>
            <person name="David-Palma M."/>
            <person name="Shea T."/>
            <person name="Bowers K."/>
            <person name="McGinley-Smith S."/>
            <person name="Mohammad A.W."/>
            <person name="Gnirke A."/>
            <person name="Yurkov A.M."/>
            <person name="Nowrousian M."/>
            <person name="Sun S."/>
            <person name="Cuomo C.A."/>
            <person name="Heitman J."/>
        </authorList>
    </citation>
    <scope>NUCLEOTIDE SEQUENCE [LARGE SCALE GENOMIC DNA]</scope>
    <source>
        <strain evidence="14 15">CBS 6074</strain>
    </source>
</reference>
<feature type="region of interest" description="Disordered" evidence="12">
    <location>
        <begin position="308"/>
        <end position="332"/>
    </location>
</feature>
<dbReference type="PROSITE" id="PS52048">
    <property type="entry name" value="UCH_DOMAIN"/>
    <property type="match status" value="1"/>
</dbReference>